<dbReference type="AlphaFoldDB" id="A0A922SQZ2"/>
<accession>A0A922SQZ2</accession>
<dbReference type="Proteomes" id="UP000249757">
    <property type="component" value="Unassembled WGS sequence"/>
</dbReference>
<name>A0A922SQZ2_9PLEO</name>
<keyword evidence="1" id="KW-0732">Signal</keyword>
<sequence length="56" mass="6066">MQFTTAFLAIVTLMVGSAAATDPPVTQTVYPTRGVTITETIFKTIPTPQPLPQSEW</sequence>
<evidence type="ECO:0000313" key="3">
    <source>
        <dbReference type="Proteomes" id="UP000249757"/>
    </source>
</evidence>
<reference evidence="3" key="1">
    <citation type="journal article" date="2022" name="Microb. Genom.">
        <title>A global pangenome for the wheat fungal pathogen Pyrenophora tritici-repentis and prediction of effector protein structural homology.</title>
        <authorList>
            <person name="Moolhuijzen P.M."/>
            <person name="See P.T."/>
            <person name="Shi G."/>
            <person name="Powell H.R."/>
            <person name="Cockram J."/>
            <person name="Jorgensen L.N."/>
            <person name="Benslimane H."/>
            <person name="Strelkov S.E."/>
            <person name="Turner J."/>
            <person name="Liu Z."/>
            <person name="Moffat C.S."/>
        </authorList>
    </citation>
    <scope>NUCLEOTIDE SEQUENCE [LARGE SCALE GENOMIC DNA]</scope>
</reference>
<gene>
    <name evidence="2" type="ORF">Ptr86124_008891</name>
</gene>
<keyword evidence="3" id="KW-1185">Reference proteome</keyword>
<organism evidence="2 3">
    <name type="scientific">Pyrenophora tritici-repentis</name>
    <dbReference type="NCBI Taxonomy" id="45151"/>
    <lineage>
        <taxon>Eukaryota</taxon>
        <taxon>Fungi</taxon>
        <taxon>Dikarya</taxon>
        <taxon>Ascomycota</taxon>
        <taxon>Pezizomycotina</taxon>
        <taxon>Dothideomycetes</taxon>
        <taxon>Pleosporomycetidae</taxon>
        <taxon>Pleosporales</taxon>
        <taxon>Pleosporineae</taxon>
        <taxon>Pleosporaceae</taxon>
        <taxon>Pyrenophora</taxon>
    </lineage>
</organism>
<dbReference type="EMBL" id="NRDI02000012">
    <property type="protein sequence ID" value="KAI1512051.1"/>
    <property type="molecule type" value="Genomic_DNA"/>
</dbReference>
<feature type="chain" id="PRO_5037931433" evidence="1">
    <location>
        <begin position="21"/>
        <end position="56"/>
    </location>
</feature>
<evidence type="ECO:0000256" key="1">
    <source>
        <dbReference type="SAM" id="SignalP"/>
    </source>
</evidence>
<proteinExistence type="predicted"/>
<protein>
    <submittedName>
        <fullName evidence="2">Uncharacterized protein</fullName>
    </submittedName>
</protein>
<feature type="signal peptide" evidence="1">
    <location>
        <begin position="1"/>
        <end position="20"/>
    </location>
</feature>
<evidence type="ECO:0000313" key="2">
    <source>
        <dbReference type="EMBL" id="KAI1512051.1"/>
    </source>
</evidence>
<comment type="caution">
    <text evidence="2">The sequence shown here is derived from an EMBL/GenBank/DDBJ whole genome shotgun (WGS) entry which is preliminary data.</text>
</comment>